<evidence type="ECO:0000256" key="7">
    <source>
        <dbReference type="HAMAP-Rule" id="MF_01224"/>
    </source>
</evidence>
<dbReference type="InterPro" id="IPR002820">
    <property type="entry name" value="Mopterin_CF_biosynth-C_dom"/>
</dbReference>
<evidence type="ECO:0000256" key="5">
    <source>
        <dbReference type="ARBA" id="ARBA00023239"/>
    </source>
</evidence>
<gene>
    <name evidence="7" type="primary">moaC</name>
    <name evidence="9" type="ORF">Lokhon_01251</name>
</gene>
<dbReference type="OrthoDB" id="9794429at2"/>
<feature type="domain" description="Molybdopterin cofactor biosynthesis C (MoaC)" evidence="8">
    <location>
        <begin position="14"/>
        <end position="149"/>
    </location>
</feature>
<keyword evidence="4 7" id="KW-0501">Molybdenum cofactor biosynthesis</keyword>
<dbReference type="AlphaFoldDB" id="A0A017HD83"/>
<comment type="similarity">
    <text evidence="7">Belongs to the MoaC family.</text>
</comment>
<evidence type="ECO:0000256" key="3">
    <source>
        <dbReference type="ARBA" id="ARBA00012575"/>
    </source>
</evidence>
<evidence type="ECO:0000256" key="1">
    <source>
        <dbReference type="ARBA" id="ARBA00001637"/>
    </source>
</evidence>
<evidence type="ECO:0000313" key="10">
    <source>
        <dbReference type="Proteomes" id="UP000025047"/>
    </source>
</evidence>
<protein>
    <recommendedName>
        <fullName evidence="3 7">Cyclic pyranopterin monophosphate synthase</fullName>
        <ecNumber evidence="3 7">4.6.1.17</ecNumber>
    </recommendedName>
    <alternativeName>
        <fullName evidence="7">Molybdenum cofactor biosynthesis protein C</fullName>
    </alternativeName>
</protein>
<dbReference type="Proteomes" id="UP000025047">
    <property type="component" value="Unassembled WGS sequence"/>
</dbReference>
<dbReference type="PANTHER" id="PTHR22960">
    <property type="entry name" value="MOLYBDOPTERIN COFACTOR SYNTHESIS PROTEIN A"/>
    <property type="match status" value="1"/>
</dbReference>
<dbReference type="eggNOG" id="COG0315">
    <property type="taxonomic scope" value="Bacteria"/>
</dbReference>
<keyword evidence="10" id="KW-1185">Reference proteome</keyword>
<dbReference type="CDD" id="cd01420">
    <property type="entry name" value="MoaC_PE"/>
    <property type="match status" value="1"/>
</dbReference>
<evidence type="ECO:0000256" key="6">
    <source>
        <dbReference type="ARBA" id="ARBA00055087"/>
    </source>
</evidence>
<dbReference type="GO" id="GO:0061799">
    <property type="term" value="F:cyclic pyranopterin monophosphate synthase activity"/>
    <property type="evidence" value="ECO:0007669"/>
    <property type="project" value="UniProtKB-UniRule"/>
</dbReference>
<sequence>MPLTHFDAAGRAHMVDVTDKQVTDRRAVAEGVVKMTPATLDLVREGRAGKGDVLGTARLAGIMAAKKTAELIPLCHPLPLSKVTLELEPDADLPGVRITATVRTTGRTGVEMEALTAVSVAGLTIYDMLKAAEKGMEIGGIRLALKEGGKSGRWEA</sequence>
<keyword evidence="5 7" id="KW-0456">Lyase</keyword>
<dbReference type="NCBIfam" id="TIGR00581">
    <property type="entry name" value="moaC"/>
    <property type="match status" value="1"/>
</dbReference>
<proteinExistence type="inferred from homology"/>
<dbReference type="STRING" id="1122180.Lokhon_01251"/>
<comment type="function">
    <text evidence="6 7">Catalyzes the conversion of (8S)-3',8-cyclo-7,8-dihydroguanosine 5'-triphosphate to cyclic pyranopterin monophosphate (cPMP).</text>
</comment>
<dbReference type="PANTHER" id="PTHR22960:SF29">
    <property type="entry name" value="CYCLIC PYRANOPTERIN MONOPHOSPHATE SYNTHASE"/>
    <property type="match status" value="1"/>
</dbReference>
<dbReference type="InterPro" id="IPR047594">
    <property type="entry name" value="MoaC_bact/euk"/>
</dbReference>
<comment type="subunit">
    <text evidence="7">Homohexamer; trimer of dimers.</text>
</comment>
<dbReference type="HOGENOM" id="CLU_074693_1_0_5"/>
<evidence type="ECO:0000256" key="2">
    <source>
        <dbReference type="ARBA" id="ARBA00005046"/>
    </source>
</evidence>
<dbReference type="NCBIfam" id="NF006870">
    <property type="entry name" value="PRK09364.1"/>
    <property type="match status" value="1"/>
</dbReference>
<dbReference type="GO" id="GO:0006777">
    <property type="term" value="P:Mo-molybdopterin cofactor biosynthetic process"/>
    <property type="evidence" value="ECO:0007669"/>
    <property type="project" value="UniProtKB-UniRule"/>
</dbReference>
<dbReference type="EMBL" id="APGJ01000004">
    <property type="protein sequence ID" value="EYD72452.1"/>
    <property type="molecule type" value="Genomic_DNA"/>
</dbReference>
<dbReference type="UniPathway" id="UPA00344"/>
<dbReference type="InterPro" id="IPR050105">
    <property type="entry name" value="MoCo_biosynth_MoaA/MoaC"/>
</dbReference>
<organism evidence="9 10">
    <name type="scientific">Limimaricola hongkongensis DSM 17492</name>
    <dbReference type="NCBI Taxonomy" id="1122180"/>
    <lineage>
        <taxon>Bacteria</taxon>
        <taxon>Pseudomonadati</taxon>
        <taxon>Pseudomonadota</taxon>
        <taxon>Alphaproteobacteria</taxon>
        <taxon>Rhodobacterales</taxon>
        <taxon>Paracoccaceae</taxon>
        <taxon>Limimaricola</taxon>
    </lineage>
</organism>
<dbReference type="RefSeq" id="WP_017928386.1">
    <property type="nucleotide sequence ID" value="NZ_KB822997.1"/>
</dbReference>
<dbReference type="HAMAP" id="MF_01224_B">
    <property type="entry name" value="MoaC_B"/>
    <property type="match status" value="1"/>
</dbReference>
<evidence type="ECO:0000259" key="8">
    <source>
        <dbReference type="Pfam" id="PF01967"/>
    </source>
</evidence>
<accession>A0A017HD83</accession>
<reference evidence="9 10" key="1">
    <citation type="submission" date="2013-03" db="EMBL/GenBank/DDBJ databases">
        <authorList>
            <person name="Fiebig A."/>
            <person name="Goeker M."/>
            <person name="Klenk H.-P.P."/>
        </authorList>
    </citation>
    <scope>NUCLEOTIDE SEQUENCE [LARGE SCALE GENOMIC DNA]</scope>
    <source>
        <strain evidence="9 10">DSM 17492</strain>
    </source>
</reference>
<dbReference type="Pfam" id="PF01967">
    <property type="entry name" value="MoaC"/>
    <property type="match status" value="1"/>
</dbReference>
<feature type="binding site" evidence="7">
    <location>
        <begin position="112"/>
        <end position="113"/>
    </location>
    <ligand>
        <name>substrate</name>
    </ligand>
</feature>
<dbReference type="InterPro" id="IPR036522">
    <property type="entry name" value="MoaC_sf"/>
</dbReference>
<feature type="active site" evidence="7">
    <location>
        <position position="127"/>
    </location>
</feature>
<feature type="binding site" evidence="7">
    <location>
        <begin position="74"/>
        <end position="76"/>
    </location>
    <ligand>
        <name>substrate</name>
    </ligand>
</feature>
<comment type="catalytic activity">
    <reaction evidence="1 7">
        <text>(8S)-3',8-cyclo-7,8-dihydroguanosine 5'-triphosphate = cyclic pyranopterin phosphate + diphosphate</text>
        <dbReference type="Rhea" id="RHEA:49580"/>
        <dbReference type="ChEBI" id="CHEBI:33019"/>
        <dbReference type="ChEBI" id="CHEBI:59648"/>
        <dbReference type="ChEBI" id="CHEBI:131766"/>
        <dbReference type="EC" id="4.6.1.17"/>
    </reaction>
</comment>
<name>A0A017HD83_9RHOB</name>
<evidence type="ECO:0000313" key="9">
    <source>
        <dbReference type="EMBL" id="EYD72452.1"/>
    </source>
</evidence>
<comment type="caution">
    <text evidence="9">The sequence shown here is derived from an EMBL/GenBank/DDBJ whole genome shotgun (WGS) entry which is preliminary data.</text>
</comment>
<dbReference type="EC" id="4.6.1.17" evidence="3 7"/>
<comment type="pathway">
    <text evidence="2 7">Cofactor biosynthesis; molybdopterin biosynthesis.</text>
</comment>
<dbReference type="Gene3D" id="3.30.70.640">
    <property type="entry name" value="Molybdopterin cofactor biosynthesis C (MoaC) domain"/>
    <property type="match status" value="1"/>
</dbReference>
<dbReference type="InterPro" id="IPR023045">
    <property type="entry name" value="MoaC"/>
</dbReference>
<dbReference type="PATRIC" id="fig|1122180.6.peg.1238"/>
<dbReference type="SUPFAM" id="SSF55040">
    <property type="entry name" value="Molybdenum cofactor biosynthesis protein C, MoaC"/>
    <property type="match status" value="1"/>
</dbReference>
<evidence type="ECO:0000256" key="4">
    <source>
        <dbReference type="ARBA" id="ARBA00023150"/>
    </source>
</evidence>